<evidence type="ECO:0000313" key="5">
    <source>
        <dbReference type="EMBL" id="SDZ66222.1"/>
    </source>
</evidence>
<dbReference type="Gene3D" id="3.20.10.10">
    <property type="entry name" value="D-amino Acid Aminotransferase, subunit A, domain 2"/>
    <property type="match status" value="1"/>
</dbReference>
<dbReference type="GO" id="GO:0005829">
    <property type="term" value="C:cytosol"/>
    <property type="evidence" value="ECO:0007669"/>
    <property type="project" value="TreeGrafter"/>
</dbReference>
<dbReference type="NCBIfam" id="NF005800">
    <property type="entry name" value="PRK07650.1"/>
    <property type="match status" value="1"/>
</dbReference>
<protein>
    <submittedName>
        <fullName evidence="5">4-amino-4-deoxychorismate lyase</fullName>
    </submittedName>
</protein>
<sequence length="293" mass="32907">MYLYLNGSYVKSPEAAISPFDHGFLYGLGLFETFRTYDGHPFLLDDHFQRLHESAAEMGIVLPSYNREAVQDTIAQLLRRNRLTDGYFRWNVSAGEREIGFSATEYCEPNIIVFVKALPEMTVKEKRGLVLTQRRNTPEGALRLKSHHFFNNIIGKREAGSDPSVEGIFLTADDFVAEGVVSNIFWVKRNTLFTPSPASGALNGITRQFVMLLAKRCGYEVKVGLFDKNQLLDAEEAFITNSIQELTPLSDIDGLSYAGKNGPVVRALQTAYRNCTAASLWSRFDLLKGDLME</sequence>
<dbReference type="CDD" id="cd00449">
    <property type="entry name" value="PLPDE_IV"/>
    <property type="match status" value="1"/>
</dbReference>
<dbReference type="Gene3D" id="3.30.470.10">
    <property type="match status" value="1"/>
</dbReference>
<dbReference type="GO" id="GO:0016829">
    <property type="term" value="F:lyase activity"/>
    <property type="evidence" value="ECO:0007669"/>
    <property type="project" value="UniProtKB-KW"/>
</dbReference>
<keyword evidence="6" id="KW-1185">Reference proteome</keyword>
<organism evidence="5 6">
    <name type="scientific">Evansella caseinilytica</name>
    <dbReference type="NCBI Taxonomy" id="1503961"/>
    <lineage>
        <taxon>Bacteria</taxon>
        <taxon>Bacillati</taxon>
        <taxon>Bacillota</taxon>
        <taxon>Bacilli</taxon>
        <taxon>Bacillales</taxon>
        <taxon>Bacillaceae</taxon>
        <taxon>Evansella</taxon>
    </lineage>
</organism>
<reference evidence="6" key="1">
    <citation type="submission" date="2016-10" db="EMBL/GenBank/DDBJ databases">
        <authorList>
            <person name="Varghese N."/>
            <person name="Submissions S."/>
        </authorList>
    </citation>
    <scope>NUCLEOTIDE SEQUENCE [LARGE SCALE GENOMIC DNA]</scope>
    <source>
        <strain evidence="6">SP</strain>
    </source>
</reference>
<dbReference type="OrthoDB" id="9805628at2"/>
<accession>A0A1H3UUX7</accession>
<dbReference type="InterPro" id="IPR043132">
    <property type="entry name" value="BCAT-like_C"/>
</dbReference>
<evidence type="ECO:0000256" key="4">
    <source>
        <dbReference type="ARBA" id="ARBA00022898"/>
    </source>
</evidence>
<dbReference type="InterPro" id="IPR043131">
    <property type="entry name" value="BCAT-like_N"/>
</dbReference>
<dbReference type="Pfam" id="PF01063">
    <property type="entry name" value="Aminotran_4"/>
    <property type="match status" value="1"/>
</dbReference>
<dbReference type="InterPro" id="IPR001544">
    <property type="entry name" value="Aminotrans_IV"/>
</dbReference>
<dbReference type="STRING" id="1503961.SAMN05421736_1277"/>
<dbReference type="SUPFAM" id="SSF56752">
    <property type="entry name" value="D-aminoacid aminotransferase-like PLP-dependent enzymes"/>
    <property type="match status" value="1"/>
</dbReference>
<dbReference type="GO" id="GO:0046394">
    <property type="term" value="P:carboxylic acid biosynthetic process"/>
    <property type="evidence" value="ECO:0007669"/>
    <property type="project" value="UniProtKB-ARBA"/>
</dbReference>
<keyword evidence="4" id="KW-0663">Pyridoxal phosphate</keyword>
<dbReference type="FunFam" id="3.20.10.10:FF:000002">
    <property type="entry name" value="D-alanine aminotransferase"/>
    <property type="match status" value="1"/>
</dbReference>
<dbReference type="InterPro" id="IPR036038">
    <property type="entry name" value="Aminotransferase-like"/>
</dbReference>
<dbReference type="AlphaFoldDB" id="A0A1H3UUX7"/>
<comment type="cofactor">
    <cofactor evidence="1">
        <name>pyridoxal 5'-phosphate</name>
        <dbReference type="ChEBI" id="CHEBI:597326"/>
    </cofactor>
</comment>
<keyword evidence="5" id="KW-0456">Lyase</keyword>
<dbReference type="EMBL" id="FNPI01000027">
    <property type="protein sequence ID" value="SDZ66222.1"/>
    <property type="molecule type" value="Genomic_DNA"/>
</dbReference>
<name>A0A1H3UUX7_9BACI</name>
<comment type="subunit">
    <text evidence="3">Homodimer.</text>
</comment>
<dbReference type="GO" id="GO:0008652">
    <property type="term" value="P:amino acid biosynthetic process"/>
    <property type="evidence" value="ECO:0007669"/>
    <property type="project" value="UniProtKB-ARBA"/>
</dbReference>
<dbReference type="PANTHER" id="PTHR42743">
    <property type="entry name" value="AMINO-ACID AMINOTRANSFERASE"/>
    <property type="match status" value="1"/>
</dbReference>
<comment type="similarity">
    <text evidence="2">Belongs to the class-IV pyridoxal-phosphate-dependent aminotransferase family.</text>
</comment>
<dbReference type="InterPro" id="IPR050571">
    <property type="entry name" value="Class-IV_PLP-Dep_Aminotrnsfr"/>
</dbReference>
<dbReference type="PANTHER" id="PTHR42743:SF11">
    <property type="entry name" value="AMINODEOXYCHORISMATE LYASE"/>
    <property type="match status" value="1"/>
</dbReference>
<evidence type="ECO:0000256" key="3">
    <source>
        <dbReference type="ARBA" id="ARBA00011738"/>
    </source>
</evidence>
<proteinExistence type="inferred from homology"/>
<evidence type="ECO:0000313" key="6">
    <source>
        <dbReference type="Proteomes" id="UP000198935"/>
    </source>
</evidence>
<dbReference type="Proteomes" id="UP000198935">
    <property type="component" value="Unassembled WGS sequence"/>
</dbReference>
<gene>
    <name evidence="5" type="ORF">SAMN05421736_1277</name>
</gene>
<evidence type="ECO:0000256" key="1">
    <source>
        <dbReference type="ARBA" id="ARBA00001933"/>
    </source>
</evidence>
<evidence type="ECO:0000256" key="2">
    <source>
        <dbReference type="ARBA" id="ARBA00009320"/>
    </source>
</evidence>